<sequence>MTPGYDAGSPGSRSASSDRDADDRQWAPRSDSAPAQRTGHYDLFESPGAEREGRHAGAEYDAPHSPYARPTGLSTSAEPATSGFGRQADYGNRSDESAAEGHFPRYSPHSAGAPSAPATSSFSAPPAVSSPPTSGYGFPAQSSASPGYATAAPPPRRGNTVPLTAVLAVLLLIIVLVQGVLLYDTRNDVEDAKADTAAVKAEADKRASALEGRANEIEKSVLNPEAVAKEVKPSVFRVNVTGGSGTAFAFGREADGGATYLVTNAHVVQQDFARGIKTVTLEQENRRYNATIQQVDVGKDLAVLTSTEKFPRLQRAAEAARPGQPIVVVGAPLGIEGVVTSGVVSILRETSKGPVLQFDAPVNPGNSGGPVINAQKQVVGVVNAKLENVENFSLGIPVAVLCETFDIC</sequence>
<dbReference type="Proteomes" id="UP000619260">
    <property type="component" value="Unassembled WGS sequence"/>
</dbReference>
<dbReference type="PANTHER" id="PTHR43019:SF23">
    <property type="entry name" value="PROTEASE DO-LIKE 5, CHLOROPLASTIC"/>
    <property type="match status" value="1"/>
</dbReference>
<evidence type="ECO:0000313" key="4">
    <source>
        <dbReference type="Proteomes" id="UP000619260"/>
    </source>
</evidence>
<gene>
    <name evidence="3" type="ORF">Val02_87570</name>
</gene>
<protein>
    <submittedName>
        <fullName evidence="3">Serine protease</fullName>
    </submittedName>
</protein>
<dbReference type="InterPro" id="IPR043504">
    <property type="entry name" value="Peptidase_S1_PA_chymotrypsin"/>
</dbReference>
<feature type="compositionally biased region" description="Low complexity" evidence="1">
    <location>
        <begin position="107"/>
        <end position="134"/>
    </location>
</feature>
<keyword evidence="3" id="KW-0645">Protease</keyword>
<dbReference type="InterPro" id="IPR001940">
    <property type="entry name" value="Peptidase_S1C"/>
</dbReference>
<dbReference type="PANTHER" id="PTHR43019">
    <property type="entry name" value="SERINE ENDOPROTEASE DEGS"/>
    <property type="match status" value="1"/>
</dbReference>
<dbReference type="RefSeq" id="WP_203905264.1">
    <property type="nucleotide sequence ID" value="NZ_BOPF01000056.1"/>
</dbReference>
<name>A0A8J3YUP6_9ACTN</name>
<feature type="transmembrane region" description="Helical" evidence="2">
    <location>
        <begin position="163"/>
        <end position="183"/>
    </location>
</feature>
<evidence type="ECO:0000256" key="2">
    <source>
        <dbReference type="SAM" id="Phobius"/>
    </source>
</evidence>
<proteinExistence type="predicted"/>
<dbReference type="Gene3D" id="2.40.10.10">
    <property type="entry name" value="Trypsin-like serine proteases"/>
    <property type="match status" value="2"/>
</dbReference>
<dbReference type="PRINTS" id="PR00834">
    <property type="entry name" value="PROTEASES2C"/>
</dbReference>
<dbReference type="GO" id="GO:0004252">
    <property type="term" value="F:serine-type endopeptidase activity"/>
    <property type="evidence" value="ECO:0007669"/>
    <property type="project" value="InterPro"/>
</dbReference>
<accession>A0A8J3YUP6</accession>
<dbReference type="EMBL" id="BOPF01000056">
    <property type="protein sequence ID" value="GIJ51871.1"/>
    <property type="molecule type" value="Genomic_DNA"/>
</dbReference>
<keyword evidence="2" id="KW-0472">Membrane</keyword>
<feature type="compositionally biased region" description="Low complexity" evidence="1">
    <location>
        <begin position="1"/>
        <end position="15"/>
    </location>
</feature>
<keyword evidence="2" id="KW-1133">Transmembrane helix</keyword>
<dbReference type="InterPro" id="IPR009003">
    <property type="entry name" value="Peptidase_S1_PA"/>
</dbReference>
<keyword evidence="2" id="KW-0812">Transmembrane</keyword>
<reference evidence="3" key="1">
    <citation type="submission" date="2021-01" db="EMBL/GenBank/DDBJ databases">
        <title>Whole genome shotgun sequence of Virgisporangium aliadipatigenens NBRC 105644.</title>
        <authorList>
            <person name="Komaki H."/>
            <person name="Tamura T."/>
        </authorList>
    </citation>
    <scope>NUCLEOTIDE SEQUENCE</scope>
    <source>
        <strain evidence="3">NBRC 105644</strain>
    </source>
</reference>
<keyword evidence="4" id="KW-1185">Reference proteome</keyword>
<organism evidence="3 4">
    <name type="scientific">Virgisporangium aliadipatigenens</name>
    <dbReference type="NCBI Taxonomy" id="741659"/>
    <lineage>
        <taxon>Bacteria</taxon>
        <taxon>Bacillati</taxon>
        <taxon>Actinomycetota</taxon>
        <taxon>Actinomycetes</taxon>
        <taxon>Micromonosporales</taxon>
        <taxon>Micromonosporaceae</taxon>
        <taxon>Virgisporangium</taxon>
    </lineage>
</organism>
<keyword evidence="3" id="KW-0378">Hydrolase</keyword>
<evidence type="ECO:0000256" key="1">
    <source>
        <dbReference type="SAM" id="MobiDB-lite"/>
    </source>
</evidence>
<dbReference type="AlphaFoldDB" id="A0A8J3YUP6"/>
<dbReference type="Pfam" id="PF13365">
    <property type="entry name" value="Trypsin_2"/>
    <property type="match status" value="1"/>
</dbReference>
<feature type="compositionally biased region" description="Basic and acidic residues" evidence="1">
    <location>
        <begin position="39"/>
        <end position="62"/>
    </location>
</feature>
<feature type="region of interest" description="Disordered" evidence="1">
    <location>
        <begin position="1"/>
        <end position="155"/>
    </location>
</feature>
<dbReference type="GO" id="GO:0006508">
    <property type="term" value="P:proteolysis"/>
    <property type="evidence" value="ECO:0007669"/>
    <property type="project" value="UniProtKB-KW"/>
</dbReference>
<feature type="compositionally biased region" description="Basic and acidic residues" evidence="1">
    <location>
        <begin position="16"/>
        <end position="26"/>
    </location>
</feature>
<evidence type="ECO:0000313" key="3">
    <source>
        <dbReference type="EMBL" id="GIJ51871.1"/>
    </source>
</evidence>
<dbReference type="SUPFAM" id="SSF50494">
    <property type="entry name" value="Trypsin-like serine proteases"/>
    <property type="match status" value="1"/>
</dbReference>
<comment type="caution">
    <text evidence="3">The sequence shown here is derived from an EMBL/GenBank/DDBJ whole genome shotgun (WGS) entry which is preliminary data.</text>
</comment>